<gene>
    <name evidence="2" type="ORF">IC617_06025</name>
</gene>
<dbReference type="RefSeq" id="WP_191144086.1">
    <property type="nucleotide sequence ID" value="NZ_JACXAF010000006.1"/>
</dbReference>
<dbReference type="Pfam" id="PF00753">
    <property type="entry name" value="Lactamase_B"/>
    <property type="match status" value="1"/>
</dbReference>
<reference evidence="2" key="1">
    <citation type="submission" date="2020-09" db="EMBL/GenBank/DDBJ databases">
        <title>A novel bacterium of genus Neiella, isolated from South China Sea.</title>
        <authorList>
            <person name="Huang H."/>
            <person name="Mo K."/>
            <person name="Hu Y."/>
        </authorList>
    </citation>
    <scope>NUCLEOTIDE SEQUENCE</scope>
    <source>
        <strain evidence="2">HB171785</strain>
    </source>
</reference>
<proteinExistence type="predicted"/>
<feature type="domain" description="Metallo-beta-lactamase" evidence="1">
    <location>
        <begin position="36"/>
        <end position="109"/>
    </location>
</feature>
<dbReference type="PANTHER" id="PTHR30619:SF1">
    <property type="entry name" value="RECOMBINATION PROTEIN 2"/>
    <property type="match status" value="1"/>
</dbReference>
<dbReference type="AlphaFoldDB" id="A0A8J6UFN1"/>
<name>A0A8J6UFN1_9GAMM</name>
<keyword evidence="3" id="KW-1185">Reference proteome</keyword>
<dbReference type="EMBL" id="JACXAF010000006">
    <property type="protein sequence ID" value="MBD1388981.1"/>
    <property type="molecule type" value="Genomic_DNA"/>
</dbReference>
<sequence length="368" mass="40455">MAYEIDFIGVGKDSSKSGDAIAIRYGNLTGSRSEFKVVVIDGGFKASGTDLVEHIKQHYGTEKVDLVISTHPDQDHINGLSVVLDELEVTELWIHKAWDHNEGLADKFHDGRITDSSIGEKLRDNLQAAHDLVEQAKKLGITVNEPFTNLTFDGATVKVLGPTQDYFESLIPDFDGMPKKAEEEKDIVDEAIDGLAALAKSAWKAITAFWGDDDLPTEDKTSAKNNSSVITQIITDDRRLMFTGDAGITALEQAADQLDGCINPAELRFMQVPHHGSRRNISSNVLDRIIGEPVSNGETKNIVAYASTARDGEPKHPRKAVMNAFTHRGVKTVATRGRGICSSYNAPDREGWSSVKAEPYHYEYQEEA</sequence>
<dbReference type="InterPro" id="IPR001279">
    <property type="entry name" value="Metallo-B-lactamas"/>
</dbReference>
<evidence type="ECO:0000313" key="3">
    <source>
        <dbReference type="Proteomes" id="UP000638014"/>
    </source>
</evidence>
<evidence type="ECO:0000259" key="1">
    <source>
        <dbReference type="Pfam" id="PF00753"/>
    </source>
</evidence>
<dbReference type="SUPFAM" id="SSF56281">
    <property type="entry name" value="Metallo-hydrolase/oxidoreductase"/>
    <property type="match status" value="1"/>
</dbReference>
<evidence type="ECO:0000313" key="2">
    <source>
        <dbReference type="EMBL" id="MBD1388981.1"/>
    </source>
</evidence>
<organism evidence="2 3">
    <name type="scientific">Neiella litorisoli</name>
    <dbReference type="NCBI Taxonomy" id="2771431"/>
    <lineage>
        <taxon>Bacteria</taxon>
        <taxon>Pseudomonadati</taxon>
        <taxon>Pseudomonadota</taxon>
        <taxon>Gammaproteobacteria</taxon>
        <taxon>Alteromonadales</taxon>
        <taxon>Echinimonadaceae</taxon>
        <taxon>Neiella</taxon>
    </lineage>
</organism>
<accession>A0A8J6UFN1</accession>
<dbReference type="Proteomes" id="UP000638014">
    <property type="component" value="Unassembled WGS sequence"/>
</dbReference>
<dbReference type="InterPro" id="IPR036866">
    <property type="entry name" value="RibonucZ/Hydroxyglut_hydro"/>
</dbReference>
<protein>
    <submittedName>
        <fullName evidence="2">MBL fold metallo-hydrolase</fullName>
    </submittedName>
</protein>
<dbReference type="PANTHER" id="PTHR30619">
    <property type="entry name" value="DNA INTERNALIZATION/COMPETENCE PROTEIN COMEC/REC2"/>
    <property type="match status" value="1"/>
</dbReference>
<dbReference type="InterPro" id="IPR052159">
    <property type="entry name" value="Competence_DNA_uptake"/>
</dbReference>
<comment type="caution">
    <text evidence="2">The sequence shown here is derived from an EMBL/GenBank/DDBJ whole genome shotgun (WGS) entry which is preliminary data.</text>
</comment>
<dbReference type="Gene3D" id="3.60.15.10">
    <property type="entry name" value="Ribonuclease Z/Hydroxyacylglutathione hydrolase-like"/>
    <property type="match status" value="1"/>
</dbReference>